<dbReference type="Gene3D" id="3.40.50.11820">
    <property type="match status" value="1"/>
</dbReference>
<keyword evidence="6" id="KW-0472">Membrane</keyword>
<sequence length="381" mass="44331">MITNSITTYLKSFYLIAVNMVSKLSKKKHNNIIFLLSFDSTSYYILEELYKIYKKRLIVIYTINSTTLAKKFESRGCKVYSLSSLNSLFTKIVPLLKGSKVVICDNYFPILGGIDFRKETKILQIWHANGAIKTFGLEANYAINSSDKNKDRYRQVYNKITDIVVSSSKMADIFKSSYKIDPNILKFGYPLTDYYLNEGTKKKMLQVKETIKKKIILYAPTYREHSHNYIDLGYLSSNISDDSLLLVHPHPRDNVLKEQLKVYPSIMTHLNNFSLQETLFLTDVLITDYSSIPFEYSLANPEGNIVFFCPDLDNYQKEVGLQTDFIMSEEYEIFENIEDVVEIINKKENTTLKHFNLIWNEYANGKAIKQLIEWIEVTYEI</sequence>
<dbReference type="InterPro" id="IPR051612">
    <property type="entry name" value="Teichoic_Acid_Biosynth"/>
</dbReference>
<gene>
    <name evidence="7" type="ORF">ECBG_01909</name>
</gene>
<keyword evidence="5" id="KW-0777">Teichoic acid biosynthesis</keyword>
<reference evidence="7 8" key="2">
    <citation type="submission" date="2013-03" db="EMBL/GenBank/DDBJ databases">
        <title>The Genome Sequence of Enterococcus casseliflavus EC20 (899205).</title>
        <authorList>
            <consortium name="The Broad Institute Genomics Platform"/>
            <consortium name="The Broad Institute Genome Sequencing Center for Infectious Disease"/>
            <person name="Russ C."/>
            <person name="Feldgarden M."/>
            <person name="Gilmore M."/>
            <person name="Manson J."/>
            <person name="Palmer K."/>
            <person name="Carniol K."/>
            <person name="Walker B."/>
            <person name="Young S.K."/>
            <person name="Zeng Q."/>
            <person name="Gargeya S."/>
            <person name="Fitzgerald M."/>
            <person name="Haas B."/>
            <person name="Abouelleil A."/>
            <person name="Allen A.W."/>
            <person name="Alvarado L."/>
            <person name="Arachchi H.M."/>
            <person name="Berlin A.M."/>
            <person name="Chapman S.B."/>
            <person name="Gainer-Dewar J."/>
            <person name="Goldberg J."/>
            <person name="Griggs A."/>
            <person name="Gujja S."/>
            <person name="Hansen M."/>
            <person name="Howarth C."/>
            <person name="Imamovic A."/>
            <person name="Ireland A."/>
            <person name="Larimer J."/>
            <person name="McCowan C."/>
            <person name="Murphy C."/>
            <person name="Pearson M."/>
            <person name="Poon T.W."/>
            <person name="Priest M."/>
            <person name="Roberts A."/>
            <person name="Saif S."/>
            <person name="Shea T."/>
            <person name="Sisk P."/>
            <person name="Sykes S."/>
            <person name="Wortman J."/>
            <person name="Nusbaum C."/>
            <person name="Birren B."/>
        </authorList>
    </citation>
    <scope>NUCLEOTIDE SEQUENCE [LARGE SCALE GENOMIC DNA]</scope>
    <source>
        <strain evidence="7 8">EC20</strain>
    </source>
</reference>
<comment type="similarity">
    <text evidence="2">Belongs to the CDP-glycerol glycerophosphotransferase family.</text>
</comment>
<dbReference type="GO" id="GO:0047355">
    <property type="term" value="F:CDP-glycerol glycerophosphotransferase activity"/>
    <property type="evidence" value="ECO:0007669"/>
    <property type="project" value="InterPro"/>
</dbReference>
<keyword evidence="4" id="KW-0808">Transferase</keyword>
<comment type="subcellular location">
    <subcellularLocation>
        <location evidence="1">Cell membrane</location>
        <topology evidence="1">Peripheral membrane protein</topology>
    </subcellularLocation>
</comment>
<name>C9A4H4_ENTCA</name>
<dbReference type="GeneID" id="15142670"/>
<dbReference type="eggNOG" id="COG1887">
    <property type="taxonomic scope" value="Bacteria"/>
</dbReference>
<evidence type="ECO:0000256" key="3">
    <source>
        <dbReference type="ARBA" id="ARBA00022475"/>
    </source>
</evidence>
<dbReference type="InterPro" id="IPR043148">
    <property type="entry name" value="TagF_C"/>
</dbReference>
<evidence type="ECO:0000256" key="1">
    <source>
        <dbReference type="ARBA" id="ARBA00004202"/>
    </source>
</evidence>
<dbReference type="PANTHER" id="PTHR37316:SF1">
    <property type="entry name" value="TEICHOIC ACID GLYCEROL-PHOSPHATE PRIMASE"/>
    <property type="match status" value="1"/>
</dbReference>
<evidence type="ECO:0000313" key="8">
    <source>
        <dbReference type="Proteomes" id="UP000012675"/>
    </source>
</evidence>
<dbReference type="EMBL" id="CP004856">
    <property type="protein sequence ID" value="EEV39640.1"/>
    <property type="molecule type" value="Genomic_DNA"/>
</dbReference>
<dbReference type="Proteomes" id="UP000012675">
    <property type="component" value="Chromosome"/>
</dbReference>
<evidence type="ECO:0000256" key="6">
    <source>
        <dbReference type="ARBA" id="ARBA00023136"/>
    </source>
</evidence>
<keyword evidence="8" id="KW-1185">Reference proteome</keyword>
<dbReference type="KEGG" id="ecas:ECBG_01909"/>
<reference evidence="7 8" key="1">
    <citation type="submission" date="2009-02" db="EMBL/GenBank/DDBJ databases">
        <authorList>
            <consortium name="The Broad Institute Genome Sequencing Platform"/>
            <person name="Feldgarden M."/>
            <person name="Young S.K."/>
            <person name="Kodira C.D."/>
            <person name="Zeng Q."/>
            <person name="Koehrsen M."/>
            <person name="Alvarado L."/>
            <person name="Berlin A."/>
            <person name="Borenstein D."/>
            <person name="Chen Z."/>
            <person name="Engels R."/>
            <person name="Freedman E."/>
            <person name="Gellesch M."/>
            <person name="Goldberg J."/>
            <person name="Griggs A."/>
            <person name="Gujja S."/>
            <person name="Heiman D."/>
            <person name="Hepburn T."/>
            <person name="Howarth C."/>
            <person name="Jen D."/>
            <person name="Larson L."/>
            <person name="Lewis B."/>
            <person name="Mehta T."/>
            <person name="Park D."/>
            <person name="Pearson M."/>
            <person name="Roberts A."/>
            <person name="Saif S."/>
            <person name="Shea T."/>
            <person name="Shenoy N."/>
            <person name="Sisk P."/>
            <person name="Stolte C."/>
            <person name="Sykes S."/>
            <person name="Walk T."/>
            <person name="White J."/>
            <person name="Yandava C."/>
            <person name="Gilmore M."/>
            <person name="Manson J."/>
            <person name="Palmer K."/>
            <person name="Carniol K."/>
            <person name="Lander E."/>
            <person name="Nusbaum C."/>
            <person name="Galagan J."/>
            <person name="Birren B."/>
        </authorList>
    </citation>
    <scope>NUCLEOTIDE SEQUENCE [LARGE SCALE GENOMIC DNA]</scope>
    <source>
        <strain evidence="7 8">EC20</strain>
    </source>
</reference>
<evidence type="ECO:0000256" key="4">
    <source>
        <dbReference type="ARBA" id="ARBA00022679"/>
    </source>
</evidence>
<dbReference type="PANTHER" id="PTHR37316">
    <property type="entry name" value="TEICHOIC ACID GLYCEROL-PHOSPHATE PRIMASE"/>
    <property type="match status" value="1"/>
</dbReference>
<dbReference type="GO" id="GO:0019350">
    <property type="term" value="P:teichoic acid biosynthetic process"/>
    <property type="evidence" value="ECO:0007669"/>
    <property type="project" value="UniProtKB-KW"/>
</dbReference>
<dbReference type="InterPro" id="IPR007554">
    <property type="entry name" value="Glycerophosphate_synth"/>
</dbReference>
<dbReference type="SUPFAM" id="SSF53756">
    <property type="entry name" value="UDP-Glycosyltransferase/glycogen phosphorylase"/>
    <property type="match status" value="1"/>
</dbReference>
<proteinExistence type="inferred from homology"/>
<dbReference type="Gene3D" id="3.40.50.12580">
    <property type="match status" value="1"/>
</dbReference>
<accession>C9A4H4</accession>
<protein>
    <recommendedName>
        <fullName evidence="9">CDP-glycerol:poly(Glycerophosphate) glycerophosphotransferase</fullName>
    </recommendedName>
</protein>
<dbReference type="AlphaFoldDB" id="C9A4H4"/>
<keyword evidence="3" id="KW-1003">Cell membrane</keyword>
<dbReference type="RefSeq" id="WP_015510032.1">
    <property type="nucleotide sequence ID" value="NC_020995.1"/>
</dbReference>
<dbReference type="InterPro" id="IPR043149">
    <property type="entry name" value="TagF_N"/>
</dbReference>
<dbReference type="HOGENOM" id="CLU_029598_0_1_9"/>
<evidence type="ECO:0000256" key="2">
    <source>
        <dbReference type="ARBA" id="ARBA00010488"/>
    </source>
</evidence>
<evidence type="ECO:0000256" key="5">
    <source>
        <dbReference type="ARBA" id="ARBA00022944"/>
    </source>
</evidence>
<evidence type="ECO:0008006" key="9">
    <source>
        <dbReference type="Google" id="ProtNLM"/>
    </source>
</evidence>
<evidence type="ECO:0000313" key="7">
    <source>
        <dbReference type="EMBL" id="EEV39640.1"/>
    </source>
</evidence>
<dbReference type="Pfam" id="PF04464">
    <property type="entry name" value="Glyphos_transf"/>
    <property type="match status" value="1"/>
</dbReference>
<organism evidence="7 8">
    <name type="scientific">Enterococcus casseliflavus EC20</name>
    <dbReference type="NCBI Taxonomy" id="565655"/>
    <lineage>
        <taxon>Bacteria</taxon>
        <taxon>Bacillati</taxon>
        <taxon>Bacillota</taxon>
        <taxon>Bacilli</taxon>
        <taxon>Lactobacillales</taxon>
        <taxon>Enterococcaceae</taxon>
        <taxon>Enterococcus</taxon>
    </lineage>
</organism>
<dbReference type="GO" id="GO:0005886">
    <property type="term" value="C:plasma membrane"/>
    <property type="evidence" value="ECO:0007669"/>
    <property type="project" value="UniProtKB-SubCell"/>
</dbReference>